<name>A0ABT3TAM4_9GAMM</name>
<dbReference type="EMBL" id="SHNO01000001">
    <property type="protein sequence ID" value="MCX2978527.1"/>
    <property type="molecule type" value="Genomic_DNA"/>
</dbReference>
<feature type="transmembrane region" description="Helical" evidence="4">
    <location>
        <begin position="98"/>
        <end position="122"/>
    </location>
</feature>
<dbReference type="PANTHER" id="PTHR11360">
    <property type="entry name" value="MONOCARBOXYLATE TRANSPORTER"/>
    <property type="match status" value="1"/>
</dbReference>
<keyword evidence="1 4" id="KW-0812">Transmembrane</keyword>
<evidence type="ECO:0000256" key="3">
    <source>
        <dbReference type="ARBA" id="ARBA00023136"/>
    </source>
</evidence>
<feature type="transmembrane region" description="Helical" evidence="4">
    <location>
        <begin position="46"/>
        <end position="66"/>
    </location>
</feature>
<feature type="transmembrane region" description="Helical" evidence="4">
    <location>
        <begin position="312"/>
        <end position="331"/>
    </location>
</feature>
<feature type="transmembrane region" description="Helical" evidence="4">
    <location>
        <begin position="258"/>
        <end position="277"/>
    </location>
</feature>
<evidence type="ECO:0000256" key="2">
    <source>
        <dbReference type="ARBA" id="ARBA00022989"/>
    </source>
</evidence>
<keyword evidence="7" id="KW-1185">Reference proteome</keyword>
<dbReference type="Proteomes" id="UP001143304">
    <property type="component" value="Unassembled WGS sequence"/>
</dbReference>
<feature type="transmembrane region" description="Helical" evidence="4">
    <location>
        <begin position="164"/>
        <end position="184"/>
    </location>
</feature>
<sequence length="405" mass="43127">MYIGWRVVAGAFFGMVLANGMFTYAFTVLVDPIREEFGASLEQVMYGLTLGTLFGLIMGPLVGALIDRFSVRILMTLGCLFTASGLFAISNAQSIGAFSWLLAATMALSLASMSSMPGSAVVSRWFSTNRGRALGIASIGSSFGGVLVPALLTFWISLYGWRDALQMMALVTVLLVMPIIWLTVRNQPSDLGLTVENQPAPQNNESAVHHTGMSMLEILRTPAFWIIGLSMGMVFAAFSSMLANLAPYAAGLGVGENQISTMISILALGGVVGKFVFGMAADRINLRKGLWLAHFLLCVAFLILLTEPTYPLMVLASVFFGLSTGGLLPVWSAMMARVFGVASFGRAMGAMGPVITLSILPAYALVGRLFDTTGSYSLGLMVFSGVILLAALLLVPLKYETASRS</sequence>
<dbReference type="PROSITE" id="PS50850">
    <property type="entry name" value="MFS"/>
    <property type="match status" value="1"/>
</dbReference>
<dbReference type="SUPFAM" id="SSF103473">
    <property type="entry name" value="MFS general substrate transporter"/>
    <property type="match status" value="1"/>
</dbReference>
<organism evidence="6 7">
    <name type="scientific">Candidatus Marimicrobium litorale</name>
    <dbReference type="NCBI Taxonomy" id="2518991"/>
    <lineage>
        <taxon>Bacteria</taxon>
        <taxon>Pseudomonadati</taxon>
        <taxon>Pseudomonadota</taxon>
        <taxon>Gammaproteobacteria</taxon>
        <taxon>Cellvibrionales</taxon>
        <taxon>Halieaceae</taxon>
        <taxon>Marimicrobium</taxon>
    </lineage>
</organism>
<accession>A0ABT3TAM4</accession>
<dbReference type="InterPro" id="IPR036259">
    <property type="entry name" value="MFS_trans_sf"/>
</dbReference>
<dbReference type="InterPro" id="IPR050327">
    <property type="entry name" value="Proton-linked_MCT"/>
</dbReference>
<dbReference type="Pfam" id="PF07690">
    <property type="entry name" value="MFS_1"/>
    <property type="match status" value="1"/>
</dbReference>
<evidence type="ECO:0000313" key="7">
    <source>
        <dbReference type="Proteomes" id="UP001143304"/>
    </source>
</evidence>
<feature type="transmembrane region" description="Helical" evidence="4">
    <location>
        <begin position="289"/>
        <end position="306"/>
    </location>
</feature>
<protein>
    <submittedName>
        <fullName evidence="6">MFS transporter</fullName>
    </submittedName>
</protein>
<keyword evidence="2 4" id="KW-1133">Transmembrane helix</keyword>
<dbReference type="InterPro" id="IPR020846">
    <property type="entry name" value="MFS_dom"/>
</dbReference>
<proteinExistence type="predicted"/>
<comment type="caution">
    <text evidence="6">The sequence shown here is derived from an EMBL/GenBank/DDBJ whole genome shotgun (WGS) entry which is preliminary data.</text>
</comment>
<feature type="transmembrane region" description="Helical" evidence="4">
    <location>
        <begin position="343"/>
        <end position="364"/>
    </location>
</feature>
<feature type="domain" description="Major facilitator superfamily (MFS) profile" evidence="5">
    <location>
        <begin position="7"/>
        <end position="402"/>
    </location>
</feature>
<evidence type="ECO:0000256" key="4">
    <source>
        <dbReference type="SAM" id="Phobius"/>
    </source>
</evidence>
<evidence type="ECO:0000313" key="6">
    <source>
        <dbReference type="EMBL" id="MCX2978527.1"/>
    </source>
</evidence>
<feature type="transmembrane region" description="Helical" evidence="4">
    <location>
        <begin position="376"/>
        <end position="397"/>
    </location>
</feature>
<reference evidence="6" key="1">
    <citation type="submission" date="2019-02" db="EMBL/GenBank/DDBJ databases">
        <authorList>
            <person name="Li S.-H."/>
        </authorList>
    </citation>
    <scope>NUCLEOTIDE SEQUENCE</scope>
    <source>
        <strain evidence="6">IMCC11814</strain>
    </source>
</reference>
<feature type="transmembrane region" description="Helical" evidence="4">
    <location>
        <begin position="134"/>
        <end position="158"/>
    </location>
</feature>
<dbReference type="PANTHER" id="PTHR11360:SF290">
    <property type="entry name" value="MONOCARBOXYLATE MFS PERMEASE"/>
    <property type="match status" value="1"/>
</dbReference>
<evidence type="ECO:0000256" key="1">
    <source>
        <dbReference type="ARBA" id="ARBA00022692"/>
    </source>
</evidence>
<feature type="transmembrane region" description="Helical" evidence="4">
    <location>
        <begin position="7"/>
        <end position="26"/>
    </location>
</feature>
<dbReference type="Gene3D" id="1.20.1250.20">
    <property type="entry name" value="MFS general substrate transporter like domains"/>
    <property type="match status" value="2"/>
</dbReference>
<feature type="transmembrane region" description="Helical" evidence="4">
    <location>
        <begin position="73"/>
        <end position="92"/>
    </location>
</feature>
<dbReference type="InterPro" id="IPR011701">
    <property type="entry name" value="MFS"/>
</dbReference>
<gene>
    <name evidence="6" type="ORF">EYC82_14265</name>
</gene>
<dbReference type="RefSeq" id="WP_279250223.1">
    <property type="nucleotide sequence ID" value="NZ_SHNO01000001.1"/>
</dbReference>
<feature type="transmembrane region" description="Helical" evidence="4">
    <location>
        <begin position="223"/>
        <end position="246"/>
    </location>
</feature>
<evidence type="ECO:0000259" key="5">
    <source>
        <dbReference type="PROSITE" id="PS50850"/>
    </source>
</evidence>
<keyword evidence="3 4" id="KW-0472">Membrane</keyword>